<dbReference type="EMBL" id="CAUJNA010001402">
    <property type="protein sequence ID" value="CAJ1386697.1"/>
    <property type="molecule type" value="Genomic_DNA"/>
</dbReference>
<dbReference type="AlphaFoldDB" id="A0AA36IHA9"/>
<gene>
    <name evidence="1" type="ORF">EVOR1521_LOCUS12928</name>
</gene>
<reference evidence="1" key="1">
    <citation type="submission" date="2023-08" db="EMBL/GenBank/DDBJ databases">
        <authorList>
            <person name="Chen Y."/>
            <person name="Shah S."/>
            <person name="Dougan E. K."/>
            <person name="Thang M."/>
            <person name="Chan C."/>
        </authorList>
    </citation>
    <scope>NUCLEOTIDE SEQUENCE</scope>
</reference>
<evidence type="ECO:0000313" key="2">
    <source>
        <dbReference type="Proteomes" id="UP001178507"/>
    </source>
</evidence>
<sequence length="431" mass="47314">MARERTEAAVRQLLAVQIRPDGLEAEILAKVQNSRKRFTLNLQLFDEIVVSASAWSVAFHKAAGSMQMSRGAEIPELHFQVRKRWPEQLWPRLSLEGEAGQSGLTCGRSESSYCSSSDSCVTACSQCQGFPVQSQHCTRQLSELQADFTEASFRDEDARAEVVAGQLRWAAREELLHAQAFAVCWAESGRMQPKHLVSWGLQLADPSPWLPVPETSLKGTHLLLVVLDSVPAEDELCAGHVAAAARVTDHWRPLVHKATLLFEDQDPLAAQLRGNASLAFQADATAPSLAWELHWGRLTSTGWDVVEDRSLIATVGAGAEEVTLEVISGDDSVRVPRHATHFLAFAVGEGGFRTDAVAALRFKDWRPPTEMPTSFVAQEFKDVDGLTSFSFDFLPGNCTGDDACDPGTHFVLYWARRERALQSGAACSSRT</sequence>
<accession>A0AA36IHA9</accession>
<dbReference type="CDD" id="cd06463">
    <property type="entry name" value="p23_like"/>
    <property type="match status" value="1"/>
</dbReference>
<evidence type="ECO:0000313" key="1">
    <source>
        <dbReference type="EMBL" id="CAJ1386697.1"/>
    </source>
</evidence>
<comment type="caution">
    <text evidence="1">The sequence shown here is derived from an EMBL/GenBank/DDBJ whole genome shotgun (WGS) entry which is preliminary data.</text>
</comment>
<organism evidence="1 2">
    <name type="scientific">Effrenium voratum</name>
    <dbReference type="NCBI Taxonomy" id="2562239"/>
    <lineage>
        <taxon>Eukaryota</taxon>
        <taxon>Sar</taxon>
        <taxon>Alveolata</taxon>
        <taxon>Dinophyceae</taxon>
        <taxon>Suessiales</taxon>
        <taxon>Symbiodiniaceae</taxon>
        <taxon>Effrenium</taxon>
    </lineage>
</organism>
<proteinExistence type="predicted"/>
<name>A0AA36IHA9_9DINO</name>
<protein>
    <submittedName>
        <fullName evidence="1">Uncharacterized protein</fullName>
    </submittedName>
</protein>
<dbReference type="Proteomes" id="UP001178507">
    <property type="component" value="Unassembled WGS sequence"/>
</dbReference>
<keyword evidence="2" id="KW-1185">Reference proteome</keyword>